<organism evidence="1 2">
    <name type="scientific">Mycobacterium phage Phlei</name>
    <dbReference type="NCBI Taxonomy" id="1690684"/>
    <lineage>
        <taxon>Viruses</taxon>
        <taxon>Duplodnaviria</taxon>
        <taxon>Heunggongvirae</taxon>
        <taxon>Uroviricota</taxon>
        <taxon>Caudoviricetes</taxon>
        <taxon>Phleivirus</taxon>
        <taxon>Phleivirus Phlei</taxon>
    </lineage>
</organism>
<evidence type="ECO:0000313" key="1">
    <source>
        <dbReference type="EMBL" id="ALA48172.1"/>
    </source>
</evidence>
<protein>
    <submittedName>
        <fullName evidence="1">Uncharacterized protein</fullName>
    </submittedName>
</protein>
<dbReference type="EMBL" id="KT206225">
    <property type="protein sequence ID" value="ALA48172.1"/>
    <property type="molecule type" value="Genomic_DNA"/>
</dbReference>
<evidence type="ECO:0000313" key="2">
    <source>
        <dbReference type="Proteomes" id="UP000203948"/>
    </source>
</evidence>
<keyword evidence="2" id="KW-1185">Reference proteome</keyword>
<reference evidence="1 2" key="1">
    <citation type="journal article" date="2016" name="Arch. Virol.">
        <title>Genome sequence of a cluster A13 mycobacteriophage detected in Mycobacterium phlei over a half century ago.</title>
        <authorList>
            <person name="Marton S."/>
            <person name="Feher E."/>
            <person name="Horvath B."/>
            <person name="Haber K."/>
            <person name="Somogyi P."/>
            <person name="Minarovits J."/>
            <person name="Banyai K."/>
        </authorList>
    </citation>
    <scope>NUCLEOTIDE SEQUENCE [LARGE SCALE GENOMIC DNA]</scope>
</reference>
<dbReference type="GeneID" id="26517106"/>
<dbReference type="Proteomes" id="UP000203948">
    <property type="component" value="Segment"/>
</dbReference>
<dbReference type="KEGG" id="vg:26517106"/>
<proteinExistence type="predicted"/>
<accession>A0A0N9BDS0</accession>
<name>A0A0N9BDS0_9CAUD</name>
<sequence>MRLLLRSDTQEERFELCQLLDPVLVEGQGMKIRCSTAVLILLDEAYRQMSNFTHKLKEMMT</sequence>
<dbReference type="RefSeq" id="YP_009188053.1">
    <property type="nucleotide sequence ID" value="NC_028662.1"/>
</dbReference>